<accession>A0A418W504</accession>
<dbReference type="AlphaFoldDB" id="A0A418W504"/>
<dbReference type="InterPro" id="IPR036526">
    <property type="entry name" value="C-N_Hydrolase_sf"/>
</dbReference>
<name>A0A418W504_9PROT</name>
<dbReference type="InterPro" id="IPR050345">
    <property type="entry name" value="Aliph_Amidase/BUP"/>
</dbReference>
<organism evidence="4 5">
    <name type="scientific">Azospirillum cavernae</name>
    <dbReference type="NCBI Taxonomy" id="2320860"/>
    <lineage>
        <taxon>Bacteria</taxon>
        <taxon>Pseudomonadati</taxon>
        <taxon>Pseudomonadota</taxon>
        <taxon>Alphaproteobacteria</taxon>
        <taxon>Rhodospirillales</taxon>
        <taxon>Azospirillaceae</taxon>
        <taxon>Azospirillum</taxon>
    </lineage>
</organism>
<dbReference type="SUPFAM" id="SSF56317">
    <property type="entry name" value="Carbon-nitrogen hydrolase"/>
    <property type="match status" value="1"/>
</dbReference>
<dbReference type="Proteomes" id="UP000283458">
    <property type="component" value="Unassembled WGS sequence"/>
</dbReference>
<dbReference type="NCBIfam" id="TIGR03381">
    <property type="entry name" value="agmatine_aguB"/>
    <property type="match status" value="1"/>
</dbReference>
<feature type="domain" description="CN hydrolase" evidence="3">
    <location>
        <begin position="11"/>
        <end position="265"/>
    </location>
</feature>
<dbReference type="PROSITE" id="PS50263">
    <property type="entry name" value="CN_HYDROLASE"/>
    <property type="match status" value="1"/>
</dbReference>
<protein>
    <submittedName>
        <fullName evidence="4">N-carbamoylputrescine amidase</fullName>
        <ecNumber evidence="4">3.5.1.53</ecNumber>
    </submittedName>
</protein>
<dbReference type="EC" id="3.5.1.53" evidence="4"/>
<comment type="similarity">
    <text evidence="2">Belongs to the carbon-nitrogen hydrolase superfamily.</text>
</comment>
<evidence type="ECO:0000256" key="1">
    <source>
        <dbReference type="ARBA" id="ARBA00022801"/>
    </source>
</evidence>
<dbReference type="GO" id="GO:0033388">
    <property type="term" value="P:putrescine biosynthetic process from arginine"/>
    <property type="evidence" value="ECO:0007669"/>
    <property type="project" value="TreeGrafter"/>
</dbReference>
<gene>
    <name evidence="4" type="primary">aguB</name>
    <name evidence="4" type="ORF">D3877_11280</name>
</gene>
<proteinExistence type="inferred from homology"/>
<dbReference type="InterPro" id="IPR003010">
    <property type="entry name" value="C-N_Hydrolase"/>
</dbReference>
<keyword evidence="5" id="KW-1185">Reference proteome</keyword>
<evidence type="ECO:0000313" key="5">
    <source>
        <dbReference type="Proteomes" id="UP000283458"/>
    </source>
</evidence>
<dbReference type="PANTHER" id="PTHR43674:SF2">
    <property type="entry name" value="BETA-UREIDOPROPIONASE"/>
    <property type="match status" value="1"/>
</dbReference>
<dbReference type="EMBL" id="QYUL01000001">
    <property type="protein sequence ID" value="RJF85024.1"/>
    <property type="molecule type" value="Genomic_DNA"/>
</dbReference>
<dbReference type="InterPro" id="IPR017755">
    <property type="entry name" value="N-carbamoylputrescine_amidase"/>
</dbReference>
<evidence type="ECO:0000259" key="3">
    <source>
        <dbReference type="PROSITE" id="PS50263"/>
    </source>
</evidence>
<dbReference type="Pfam" id="PF00795">
    <property type="entry name" value="CN_hydrolase"/>
    <property type="match status" value="1"/>
</dbReference>
<evidence type="ECO:0000313" key="4">
    <source>
        <dbReference type="EMBL" id="RJF85024.1"/>
    </source>
</evidence>
<evidence type="ECO:0000256" key="2">
    <source>
        <dbReference type="ARBA" id="ARBA00034122"/>
    </source>
</evidence>
<dbReference type="GO" id="GO:0050126">
    <property type="term" value="F:N-carbamoylputrescine amidase activity"/>
    <property type="evidence" value="ECO:0007669"/>
    <property type="project" value="UniProtKB-EC"/>
</dbReference>
<sequence length="300" mass="32560">MTPTAAASRLVTVAATQMACGWDRAANVAGVESLIRQAAAQGAQIILPQELFETPYFCKDQKQALFDLAAPVADHPVIARMSALARELSVVIPVSFFEKANTAFFNSLAMIDADGTVLGVYRKSHIPDGPGYQEKFYFSPGDSGIGVFKTRYATVGCAICWDQWFPETARIMALKGAEILLYPTAIGSEPQDSSIDSQGHWTRVMQGHAGANLMPLVASNRIGREEGESCGITFYGSSFIAGPQGDIVAQADRDSETMLTAHFDLDRIAAQRASWGLFRDRRPELYGALLTLDGETTPRR</sequence>
<comment type="caution">
    <text evidence="4">The sequence shown here is derived from an EMBL/GenBank/DDBJ whole genome shotgun (WGS) entry which is preliminary data.</text>
</comment>
<keyword evidence="1 4" id="KW-0378">Hydrolase</keyword>
<reference evidence="4 5" key="1">
    <citation type="submission" date="2018-09" db="EMBL/GenBank/DDBJ databases">
        <authorList>
            <person name="Zhu H."/>
        </authorList>
    </citation>
    <scope>NUCLEOTIDE SEQUENCE [LARGE SCALE GENOMIC DNA]</scope>
    <source>
        <strain evidence="4 5">K2W22B-5</strain>
    </source>
</reference>
<dbReference type="CDD" id="cd07573">
    <property type="entry name" value="CPA"/>
    <property type="match status" value="1"/>
</dbReference>
<dbReference type="Gene3D" id="3.60.110.10">
    <property type="entry name" value="Carbon-nitrogen hydrolase"/>
    <property type="match status" value="1"/>
</dbReference>
<dbReference type="OrthoDB" id="9803803at2"/>
<dbReference type="RefSeq" id="WP_119830653.1">
    <property type="nucleotide sequence ID" value="NZ_QYUL01000001.1"/>
</dbReference>
<dbReference type="PANTHER" id="PTHR43674">
    <property type="entry name" value="NITRILASE C965.09-RELATED"/>
    <property type="match status" value="1"/>
</dbReference>